<evidence type="ECO:0000259" key="20">
    <source>
        <dbReference type="PROSITE" id="PS50109"/>
    </source>
</evidence>
<dbReference type="InterPro" id="IPR000014">
    <property type="entry name" value="PAS"/>
</dbReference>
<keyword evidence="14" id="KW-0408">Iron</keyword>
<dbReference type="InterPro" id="IPR000700">
    <property type="entry name" value="PAS-assoc_C"/>
</dbReference>
<evidence type="ECO:0000256" key="16">
    <source>
        <dbReference type="ARBA" id="ARBA00023014"/>
    </source>
</evidence>
<evidence type="ECO:0000256" key="6">
    <source>
        <dbReference type="ARBA" id="ARBA00022485"/>
    </source>
</evidence>
<gene>
    <name evidence="23" type="ORF">HHU12_06060</name>
</gene>
<keyword evidence="11" id="KW-0547">Nucleotide-binding</keyword>
<dbReference type="InterPro" id="IPR003594">
    <property type="entry name" value="HATPase_dom"/>
</dbReference>
<dbReference type="PROSITE" id="PS50113">
    <property type="entry name" value="PAC"/>
    <property type="match status" value="1"/>
</dbReference>
<evidence type="ECO:0000256" key="12">
    <source>
        <dbReference type="ARBA" id="ARBA00022777"/>
    </source>
</evidence>
<evidence type="ECO:0000256" key="19">
    <source>
        <dbReference type="SAM" id="Coils"/>
    </source>
</evidence>
<keyword evidence="8" id="KW-0597">Phosphoprotein</keyword>
<dbReference type="Pfam" id="PF08447">
    <property type="entry name" value="PAS_3"/>
    <property type="match status" value="1"/>
</dbReference>
<dbReference type="NCBIfam" id="TIGR00229">
    <property type="entry name" value="sensory_box"/>
    <property type="match status" value="1"/>
</dbReference>
<dbReference type="GO" id="GO:0046983">
    <property type="term" value="F:protein dimerization activity"/>
    <property type="evidence" value="ECO:0007669"/>
    <property type="project" value="InterPro"/>
</dbReference>
<dbReference type="GO" id="GO:0051539">
    <property type="term" value="F:4 iron, 4 sulfur cluster binding"/>
    <property type="evidence" value="ECO:0007669"/>
    <property type="project" value="UniProtKB-KW"/>
</dbReference>
<dbReference type="Gene3D" id="1.20.5.1930">
    <property type="match status" value="1"/>
</dbReference>
<keyword evidence="19" id="KW-0175">Coiled coil</keyword>
<comment type="subcellular location">
    <subcellularLocation>
        <location evidence="3">Cytoplasm</location>
    </subcellularLocation>
</comment>
<dbReference type="InterPro" id="IPR035965">
    <property type="entry name" value="PAS-like_dom_sf"/>
</dbReference>
<dbReference type="GO" id="GO:0016020">
    <property type="term" value="C:membrane"/>
    <property type="evidence" value="ECO:0007669"/>
    <property type="project" value="InterPro"/>
</dbReference>
<dbReference type="InterPro" id="IPR011712">
    <property type="entry name" value="Sig_transdc_His_kin_sub3_dim/P"/>
</dbReference>
<evidence type="ECO:0000256" key="3">
    <source>
        <dbReference type="ARBA" id="ARBA00004496"/>
    </source>
</evidence>
<accession>A0A7X9P1X6</accession>
<dbReference type="GO" id="GO:0005737">
    <property type="term" value="C:cytoplasm"/>
    <property type="evidence" value="ECO:0007669"/>
    <property type="project" value="UniProtKB-SubCell"/>
</dbReference>
<evidence type="ECO:0000256" key="4">
    <source>
        <dbReference type="ARBA" id="ARBA00012438"/>
    </source>
</evidence>
<evidence type="ECO:0000256" key="14">
    <source>
        <dbReference type="ARBA" id="ARBA00023004"/>
    </source>
</evidence>
<dbReference type="InterPro" id="IPR005467">
    <property type="entry name" value="His_kinase_dom"/>
</dbReference>
<feature type="domain" description="PAC" evidence="22">
    <location>
        <begin position="255"/>
        <end position="307"/>
    </location>
</feature>
<keyword evidence="7" id="KW-0963">Cytoplasm</keyword>
<dbReference type="AlphaFoldDB" id="A0A7X9P1X6"/>
<dbReference type="SUPFAM" id="SSF55785">
    <property type="entry name" value="PYP-like sensor domain (PAS domain)"/>
    <property type="match status" value="1"/>
</dbReference>
<keyword evidence="15" id="KW-0902">Two-component regulatory system</keyword>
<proteinExistence type="predicted"/>
<dbReference type="PROSITE" id="PS50112">
    <property type="entry name" value="PAS"/>
    <property type="match status" value="1"/>
</dbReference>
<dbReference type="InterPro" id="IPR013655">
    <property type="entry name" value="PAS_fold_3"/>
</dbReference>
<name>A0A7X9P1X6_9BACT</name>
<comment type="function">
    <text evidence="17">Member of the two-component regulatory system NreB/NreC involved in the control of dissimilatory nitrate/nitrite reduction in response to oxygen. NreB functions as a direct oxygen sensor histidine kinase which is autophosphorylated, in the absence of oxygen, probably at the conserved histidine residue, and transfers its phosphate group probably to a conserved aspartate residue of NreC. NreB/NreC activates the expression of the nitrate (narGHJI) and nitrite (nir) reductase operons, as well as the putative nitrate transporter gene narT.</text>
</comment>
<evidence type="ECO:0000256" key="5">
    <source>
        <dbReference type="ARBA" id="ARBA00017322"/>
    </source>
</evidence>
<evidence type="ECO:0000313" key="24">
    <source>
        <dbReference type="Proteomes" id="UP000576082"/>
    </source>
</evidence>
<dbReference type="PROSITE" id="PS50109">
    <property type="entry name" value="HIS_KIN"/>
    <property type="match status" value="1"/>
</dbReference>
<dbReference type="CDD" id="cd00130">
    <property type="entry name" value="PAS"/>
    <property type="match status" value="1"/>
</dbReference>
<feature type="coiled-coil region" evidence="19">
    <location>
        <begin position="343"/>
        <end position="370"/>
    </location>
</feature>
<evidence type="ECO:0000313" key="23">
    <source>
        <dbReference type="EMBL" id="NME67522.1"/>
    </source>
</evidence>
<dbReference type="GO" id="GO:0046872">
    <property type="term" value="F:metal ion binding"/>
    <property type="evidence" value="ECO:0007669"/>
    <property type="project" value="UniProtKB-KW"/>
</dbReference>
<keyword evidence="6" id="KW-0004">4Fe-4S</keyword>
<evidence type="ECO:0000256" key="9">
    <source>
        <dbReference type="ARBA" id="ARBA00022679"/>
    </source>
</evidence>
<comment type="catalytic activity">
    <reaction evidence="1">
        <text>ATP + protein L-histidine = ADP + protein N-phospho-L-histidine.</text>
        <dbReference type="EC" id="2.7.13.3"/>
    </reaction>
</comment>
<dbReference type="RefSeq" id="WP_169655857.1">
    <property type="nucleotide sequence ID" value="NZ_JABANE010000011.1"/>
</dbReference>
<dbReference type="EC" id="2.7.13.3" evidence="4"/>
<evidence type="ECO:0000259" key="22">
    <source>
        <dbReference type="PROSITE" id="PS50113"/>
    </source>
</evidence>
<evidence type="ECO:0000256" key="1">
    <source>
        <dbReference type="ARBA" id="ARBA00000085"/>
    </source>
</evidence>
<dbReference type="SMART" id="SM00086">
    <property type="entry name" value="PAC"/>
    <property type="match status" value="1"/>
</dbReference>
<feature type="domain" description="Histidine kinase" evidence="20">
    <location>
        <begin position="319"/>
        <end position="517"/>
    </location>
</feature>
<evidence type="ECO:0000256" key="7">
    <source>
        <dbReference type="ARBA" id="ARBA00022490"/>
    </source>
</evidence>
<dbReference type="Pfam" id="PF02518">
    <property type="entry name" value="HATPase_c"/>
    <property type="match status" value="1"/>
</dbReference>
<dbReference type="InterPro" id="IPR050482">
    <property type="entry name" value="Sensor_HK_TwoCompSys"/>
</dbReference>
<evidence type="ECO:0000256" key="11">
    <source>
        <dbReference type="ARBA" id="ARBA00022741"/>
    </source>
</evidence>
<protein>
    <recommendedName>
        <fullName evidence="5">Oxygen sensor histidine kinase NreB</fullName>
        <ecNumber evidence="4">2.7.13.3</ecNumber>
    </recommendedName>
    <alternativeName>
        <fullName evidence="18">Nitrogen regulation protein B</fullName>
    </alternativeName>
</protein>
<keyword evidence="10" id="KW-0479">Metal-binding</keyword>
<dbReference type="SMART" id="SM00091">
    <property type="entry name" value="PAS"/>
    <property type="match status" value="1"/>
</dbReference>
<dbReference type="Pfam" id="PF07730">
    <property type="entry name" value="HisKA_3"/>
    <property type="match status" value="1"/>
</dbReference>
<dbReference type="InterPro" id="IPR001610">
    <property type="entry name" value="PAC"/>
</dbReference>
<evidence type="ECO:0000256" key="13">
    <source>
        <dbReference type="ARBA" id="ARBA00022840"/>
    </source>
</evidence>
<evidence type="ECO:0000256" key="15">
    <source>
        <dbReference type="ARBA" id="ARBA00023012"/>
    </source>
</evidence>
<dbReference type="PANTHER" id="PTHR24421:SF10">
    <property type="entry name" value="NITRATE_NITRITE SENSOR PROTEIN NARQ"/>
    <property type="match status" value="1"/>
</dbReference>
<dbReference type="SUPFAM" id="SSF55874">
    <property type="entry name" value="ATPase domain of HSP90 chaperone/DNA topoisomerase II/histidine kinase"/>
    <property type="match status" value="1"/>
</dbReference>
<evidence type="ECO:0000256" key="18">
    <source>
        <dbReference type="ARBA" id="ARBA00030800"/>
    </source>
</evidence>
<evidence type="ECO:0000256" key="2">
    <source>
        <dbReference type="ARBA" id="ARBA00001966"/>
    </source>
</evidence>
<dbReference type="GO" id="GO:0005524">
    <property type="term" value="F:ATP binding"/>
    <property type="evidence" value="ECO:0007669"/>
    <property type="project" value="UniProtKB-KW"/>
</dbReference>
<dbReference type="Gene3D" id="3.30.450.20">
    <property type="entry name" value="PAS domain"/>
    <property type="match status" value="1"/>
</dbReference>
<dbReference type="Gene3D" id="3.30.565.10">
    <property type="entry name" value="Histidine kinase-like ATPase, C-terminal domain"/>
    <property type="match status" value="1"/>
</dbReference>
<dbReference type="EMBL" id="JABANE010000011">
    <property type="protein sequence ID" value="NME67522.1"/>
    <property type="molecule type" value="Genomic_DNA"/>
</dbReference>
<keyword evidence="16" id="KW-0411">Iron-sulfur</keyword>
<reference evidence="23 24" key="1">
    <citation type="submission" date="2020-04" db="EMBL/GenBank/DDBJ databases">
        <title>Flammeovirga sp. SR4, a novel species isolated from seawater.</title>
        <authorList>
            <person name="Wang X."/>
        </authorList>
    </citation>
    <scope>NUCLEOTIDE SEQUENCE [LARGE SCALE GENOMIC DNA]</scope>
    <source>
        <strain evidence="23 24">ATCC 23126</strain>
    </source>
</reference>
<dbReference type="InterPro" id="IPR004358">
    <property type="entry name" value="Sig_transdc_His_kin-like_C"/>
</dbReference>
<sequence>MTAQKTPNNSSFHIEELHDYIFNKLLFIAILNDFGNVISTNKKGSSLQSIHQYYDFGTLKDKTPKVLISDQESWSGYLLHKSDHKKHSISLSKHQNYYVWVGLELDHKVDQDKAKEVIRLKEKVTQLLTKEKNLQALLQAKALNEMLEGKIENSDDLTLLSDLPMELEYTANSAQAIFENEERQRLSFEASKEGLWDWNHITRKVYYSKSFYQMMGIDKQENEEDISALLNLIHPEDRPNTIRMLQRDILIKNGFQSIFRMITPAGKTLWVLLKVAVQKDVDGKVIRVIGKHSDITFFKNHTDNIQKAVLQTEDKERERFAKEIHDGLGQTLTASIYQLDEFLKNTQNLNEEERKIIQRIREQVRDATKEGRNIAHNIMPTCIEKLGLVGSIEKLVDTYRTINNKEVNFFYKIEKNAMSFAQQHILLRVTQEAIQNAFKHGKAKEVSISLNQNLDLITLMIEDNGCGFDVKSTMKKEGNGLGLLSMKDRVRTIEGTIDIDSSPNYGTCIIIQLKTFTN</sequence>
<dbReference type="CDD" id="cd16917">
    <property type="entry name" value="HATPase_UhpB-NarQ-NarX-like"/>
    <property type="match status" value="1"/>
</dbReference>
<keyword evidence="13" id="KW-0067">ATP-binding</keyword>
<keyword evidence="12" id="KW-0418">Kinase</keyword>
<dbReference type="PANTHER" id="PTHR24421">
    <property type="entry name" value="NITRATE/NITRITE SENSOR PROTEIN NARX-RELATED"/>
    <property type="match status" value="1"/>
</dbReference>
<organism evidence="23 24">
    <name type="scientific">Flammeovirga aprica JL-4</name>
    <dbReference type="NCBI Taxonomy" id="694437"/>
    <lineage>
        <taxon>Bacteria</taxon>
        <taxon>Pseudomonadati</taxon>
        <taxon>Bacteroidota</taxon>
        <taxon>Cytophagia</taxon>
        <taxon>Cytophagales</taxon>
        <taxon>Flammeovirgaceae</taxon>
        <taxon>Flammeovirga</taxon>
    </lineage>
</organism>
<evidence type="ECO:0000256" key="17">
    <source>
        <dbReference type="ARBA" id="ARBA00024827"/>
    </source>
</evidence>
<keyword evidence="9" id="KW-0808">Transferase</keyword>
<dbReference type="GO" id="GO:0000155">
    <property type="term" value="F:phosphorelay sensor kinase activity"/>
    <property type="evidence" value="ECO:0007669"/>
    <property type="project" value="InterPro"/>
</dbReference>
<evidence type="ECO:0000256" key="8">
    <source>
        <dbReference type="ARBA" id="ARBA00022553"/>
    </source>
</evidence>
<dbReference type="InterPro" id="IPR036890">
    <property type="entry name" value="HATPase_C_sf"/>
</dbReference>
<dbReference type="Proteomes" id="UP000576082">
    <property type="component" value="Unassembled WGS sequence"/>
</dbReference>
<comment type="cofactor">
    <cofactor evidence="2">
        <name>[4Fe-4S] cluster</name>
        <dbReference type="ChEBI" id="CHEBI:49883"/>
    </cofactor>
</comment>
<evidence type="ECO:0000259" key="21">
    <source>
        <dbReference type="PROSITE" id="PS50112"/>
    </source>
</evidence>
<feature type="domain" description="PAS" evidence="21">
    <location>
        <begin position="180"/>
        <end position="249"/>
    </location>
</feature>
<keyword evidence="24" id="KW-1185">Reference proteome</keyword>
<evidence type="ECO:0000256" key="10">
    <source>
        <dbReference type="ARBA" id="ARBA00022723"/>
    </source>
</evidence>
<dbReference type="SMART" id="SM00387">
    <property type="entry name" value="HATPase_c"/>
    <property type="match status" value="1"/>
</dbReference>
<comment type="caution">
    <text evidence="23">The sequence shown here is derived from an EMBL/GenBank/DDBJ whole genome shotgun (WGS) entry which is preliminary data.</text>
</comment>
<dbReference type="PRINTS" id="PR00344">
    <property type="entry name" value="BCTRLSENSOR"/>
</dbReference>